<dbReference type="EMBL" id="PCTA01000015">
    <property type="protein sequence ID" value="PIP61812.1"/>
    <property type="molecule type" value="Genomic_DNA"/>
</dbReference>
<evidence type="ECO:0000313" key="3">
    <source>
        <dbReference type="Proteomes" id="UP000231246"/>
    </source>
</evidence>
<dbReference type="PANTHER" id="PTHR42831:SF1">
    <property type="entry name" value="FE-S PROTEIN MATURATION AUXILIARY FACTOR YITW"/>
    <property type="match status" value="1"/>
</dbReference>
<protein>
    <submittedName>
        <fullName evidence="2">Aromatic ring hydroxylase</fullName>
    </submittedName>
</protein>
<dbReference type="InterPro" id="IPR002744">
    <property type="entry name" value="MIP18-like"/>
</dbReference>
<organism evidence="2 3">
    <name type="scientific">Candidatus Roizmanbacteria bacterium CG22_combo_CG10-13_8_21_14_all_38_20</name>
    <dbReference type="NCBI Taxonomy" id="1974862"/>
    <lineage>
        <taxon>Bacteria</taxon>
        <taxon>Candidatus Roizmaniibacteriota</taxon>
    </lineage>
</organism>
<dbReference type="Pfam" id="PF01883">
    <property type="entry name" value="FeS_assembly_P"/>
    <property type="match status" value="1"/>
</dbReference>
<dbReference type="InterPro" id="IPR052339">
    <property type="entry name" value="Fe-S_Maturation_MIP18"/>
</dbReference>
<comment type="caution">
    <text evidence="2">The sequence shown here is derived from an EMBL/GenBank/DDBJ whole genome shotgun (WGS) entry which is preliminary data.</text>
</comment>
<dbReference type="AlphaFoldDB" id="A0A2H0BVV0"/>
<gene>
    <name evidence="2" type="ORF">COW99_02185</name>
</gene>
<evidence type="ECO:0000259" key="1">
    <source>
        <dbReference type="Pfam" id="PF01883"/>
    </source>
</evidence>
<reference evidence="2 3" key="1">
    <citation type="submission" date="2017-09" db="EMBL/GenBank/DDBJ databases">
        <title>Depth-based differentiation of microbial function through sediment-hosted aquifers and enrichment of novel symbionts in the deep terrestrial subsurface.</title>
        <authorList>
            <person name="Probst A.J."/>
            <person name="Ladd B."/>
            <person name="Jarett J.K."/>
            <person name="Geller-Mcgrath D.E."/>
            <person name="Sieber C.M."/>
            <person name="Emerson J.B."/>
            <person name="Anantharaman K."/>
            <person name="Thomas B.C."/>
            <person name="Malmstrom R."/>
            <person name="Stieglmeier M."/>
            <person name="Klingl A."/>
            <person name="Woyke T."/>
            <person name="Ryan C.M."/>
            <person name="Banfield J.F."/>
        </authorList>
    </citation>
    <scope>NUCLEOTIDE SEQUENCE [LARGE SCALE GENOMIC DNA]</scope>
    <source>
        <strain evidence="2">CG22_combo_CG10-13_8_21_14_all_38_20</strain>
    </source>
</reference>
<dbReference type="Gene3D" id="3.30.300.130">
    <property type="entry name" value="Fe-S cluster assembly (FSCA)"/>
    <property type="match status" value="1"/>
</dbReference>
<dbReference type="Proteomes" id="UP000231246">
    <property type="component" value="Unassembled WGS sequence"/>
</dbReference>
<evidence type="ECO:0000313" key="2">
    <source>
        <dbReference type="EMBL" id="PIP61812.1"/>
    </source>
</evidence>
<feature type="domain" description="MIP18 family-like" evidence="1">
    <location>
        <begin position="5"/>
        <end position="73"/>
    </location>
</feature>
<dbReference type="PANTHER" id="PTHR42831">
    <property type="entry name" value="FE-S PROTEIN MATURATION AUXILIARY FACTOR YITW"/>
    <property type="match status" value="1"/>
</dbReference>
<proteinExistence type="predicted"/>
<sequence>MTKGDITKILKTIPDPELGVSIYDLGLIYDIKIKGTKVTVVMTLTTMGCPLFSEISDPIKNRVGNLKGVSEVKIELTFDPLWEPDKMSKKAKLELGFV</sequence>
<name>A0A2H0BVV0_9BACT</name>
<dbReference type="SUPFAM" id="SSF117916">
    <property type="entry name" value="Fe-S cluster assembly (FSCA) domain-like"/>
    <property type="match status" value="1"/>
</dbReference>
<accession>A0A2H0BVV0</accession>
<dbReference type="InterPro" id="IPR034904">
    <property type="entry name" value="FSCA_dom_sf"/>
</dbReference>